<reference evidence="2" key="3">
    <citation type="journal article" date="2017" name="Nature">
        <title>Genome sequence of the progenitor of the wheat D genome Aegilops tauschii.</title>
        <authorList>
            <person name="Luo M.C."/>
            <person name="Gu Y.Q."/>
            <person name="Puiu D."/>
            <person name="Wang H."/>
            <person name="Twardziok S.O."/>
            <person name="Deal K.R."/>
            <person name="Huo N."/>
            <person name="Zhu T."/>
            <person name="Wang L."/>
            <person name="Wang Y."/>
            <person name="McGuire P.E."/>
            <person name="Liu S."/>
            <person name="Long H."/>
            <person name="Ramasamy R.K."/>
            <person name="Rodriguez J.C."/>
            <person name="Van S.L."/>
            <person name="Yuan L."/>
            <person name="Wang Z."/>
            <person name="Xia Z."/>
            <person name="Xiao L."/>
            <person name="Anderson O.D."/>
            <person name="Ouyang S."/>
            <person name="Liang Y."/>
            <person name="Zimin A.V."/>
            <person name="Pertea G."/>
            <person name="Qi P."/>
            <person name="Bennetzen J.L."/>
            <person name="Dai X."/>
            <person name="Dawson M.W."/>
            <person name="Muller H.G."/>
            <person name="Kugler K."/>
            <person name="Rivarola-Duarte L."/>
            <person name="Spannagl M."/>
            <person name="Mayer K.F.X."/>
            <person name="Lu F.H."/>
            <person name="Bevan M.W."/>
            <person name="Leroy P."/>
            <person name="Li P."/>
            <person name="You F.M."/>
            <person name="Sun Q."/>
            <person name="Liu Z."/>
            <person name="Lyons E."/>
            <person name="Wicker T."/>
            <person name="Salzberg S.L."/>
            <person name="Devos K.M."/>
            <person name="Dvorak J."/>
        </authorList>
    </citation>
    <scope>NUCLEOTIDE SEQUENCE [LARGE SCALE GENOMIC DNA]</scope>
    <source>
        <strain evidence="2">cv. AL8/78</strain>
    </source>
</reference>
<evidence type="ECO:0000313" key="3">
    <source>
        <dbReference type="Proteomes" id="UP000015105"/>
    </source>
</evidence>
<reference evidence="2" key="5">
    <citation type="journal article" date="2021" name="G3 (Bethesda)">
        <title>Aegilops tauschii genome assembly Aet v5.0 features greater sequence contiguity and improved annotation.</title>
        <authorList>
            <person name="Wang L."/>
            <person name="Zhu T."/>
            <person name="Rodriguez J.C."/>
            <person name="Deal K.R."/>
            <person name="Dubcovsky J."/>
            <person name="McGuire P.E."/>
            <person name="Lux T."/>
            <person name="Spannagl M."/>
            <person name="Mayer K.F.X."/>
            <person name="Baldrich P."/>
            <person name="Meyers B.C."/>
            <person name="Huo N."/>
            <person name="Gu Y.Q."/>
            <person name="Zhou H."/>
            <person name="Devos K.M."/>
            <person name="Bennetzen J.L."/>
            <person name="Unver T."/>
            <person name="Budak H."/>
            <person name="Gulick P.J."/>
            <person name="Galiba G."/>
            <person name="Kalapos B."/>
            <person name="Nelson D.R."/>
            <person name="Li P."/>
            <person name="You F.M."/>
            <person name="Luo M.C."/>
            <person name="Dvorak J."/>
        </authorList>
    </citation>
    <scope>NUCLEOTIDE SEQUENCE [LARGE SCALE GENOMIC DNA]</scope>
    <source>
        <strain evidence="2">cv. AL8/78</strain>
    </source>
</reference>
<protein>
    <submittedName>
        <fullName evidence="2">Uncharacterized protein</fullName>
    </submittedName>
</protein>
<reference evidence="3" key="1">
    <citation type="journal article" date="2014" name="Science">
        <title>Ancient hybridizations among the ancestral genomes of bread wheat.</title>
        <authorList>
            <consortium name="International Wheat Genome Sequencing Consortium,"/>
            <person name="Marcussen T."/>
            <person name="Sandve S.R."/>
            <person name="Heier L."/>
            <person name="Spannagl M."/>
            <person name="Pfeifer M."/>
            <person name="Jakobsen K.S."/>
            <person name="Wulff B.B."/>
            <person name="Steuernagel B."/>
            <person name="Mayer K.F."/>
            <person name="Olsen O.A."/>
        </authorList>
    </citation>
    <scope>NUCLEOTIDE SEQUENCE [LARGE SCALE GENOMIC DNA]</scope>
    <source>
        <strain evidence="3">cv. AL8/78</strain>
    </source>
</reference>
<keyword evidence="3" id="KW-1185">Reference proteome</keyword>
<name>A0A453EIE0_AEGTS</name>
<dbReference type="Proteomes" id="UP000015105">
    <property type="component" value="Chromosome 3D"/>
</dbReference>
<evidence type="ECO:0000313" key="2">
    <source>
        <dbReference type="EnsemblPlants" id="AET3Gv20354000.1"/>
    </source>
</evidence>
<proteinExistence type="predicted"/>
<reference evidence="2" key="4">
    <citation type="submission" date="2019-03" db="UniProtKB">
        <authorList>
            <consortium name="EnsemblPlants"/>
        </authorList>
    </citation>
    <scope>IDENTIFICATION</scope>
</reference>
<accession>A0A453EIE0</accession>
<dbReference type="AlphaFoldDB" id="A0A453EIE0"/>
<dbReference type="Gramene" id="AET3Gv20354000.1">
    <property type="protein sequence ID" value="AET3Gv20354000.1"/>
    <property type="gene ID" value="AET3Gv20354000"/>
</dbReference>
<feature type="region of interest" description="Disordered" evidence="1">
    <location>
        <begin position="111"/>
        <end position="140"/>
    </location>
</feature>
<evidence type="ECO:0000256" key="1">
    <source>
        <dbReference type="SAM" id="MobiDB-lite"/>
    </source>
</evidence>
<organism evidence="2 3">
    <name type="scientific">Aegilops tauschii subsp. strangulata</name>
    <name type="common">Goatgrass</name>
    <dbReference type="NCBI Taxonomy" id="200361"/>
    <lineage>
        <taxon>Eukaryota</taxon>
        <taxon>Viridiplantae</taxon>
        <taxon>Streptophyta</taxon>
        <taxon>Embryophyta</taxon>
        <taxon>Tracheophyta</taxon>
        <taxon>Spermatophyta</taxon>
        <taxon>Magnoliopsida</taxon>
        <taxon>Liliopsida</taxon>
        <taxon>Poales</taxon>
        <taxon>Poaceae</taxon>
        <taxon>BOP clade</taxon>
        <taxon>Pooideae</taxon>
        <taxon>Triticodae</taxon>
        <taxon>Triticeae</taxon>
        <taxon>Triticinae</taxon>
        <taxon>Aegilops</taxon>
    </lineage>
</organism>
<dbReference type="EnsemblPlants" id="AET3Gv20354000.1">
    <property type="protein sequence ID" value="AET3Gv20354000.1"/>
    <property type="gene ID" value="AET3Gv20354000"/>
</dbReference>
<feature type="region of interest" description="Disordered" evidence="1">
    <location>
        <begin position="43"/>
        <end position="97"/>
    </location>
</feature>
<reference evidence="3" key="2">
    <citation type="journal article" date="2017" name="Nat. Plants">
        <title>The Aegilops tauschii genome reveals multiple impacts of transposons.</title>
        <authorList>
            <person name="Zhao G."/>
            <person name="Zou C."/>
            <person name="Li K."/>
            <person name="Wang K."/>
            <person name="Li T."/>
            <person name="Gao L."/>
            <person name="Zhang X."/>
            <person name="Wang H."/>
            <person name="Yang Z."/>
            <person name="Liu X."/>
            <person name="Jiang W."/>
            <person name="Mao L."/>
            <person name="Kong X."/>
            <person name="Jiao Y."/>
            <person name="Jia J."/>
        </authorList>
    </citation>
    <scope>NUCLEOTIDE SEQUENCE [LARGE SCALE GENOMIC DNA]</scope>
    <source>
        <strain evidence="3">cv. AL8/78</strain>
    </source>
</reference>
<sequence>LPQHDLKIPIAVRLHPTHLHHAPPADGPPSPVAPLIVVATAPAPARLPPPAPIPRRASRRRRPGPGAPLSIHRSPPTPPSIPSTPPLPDLPRRPHPLARLHLTGIPHLPGNLAGARRLPPPKVLPVRSTPLVSTPRRRRQEPSLHMLLSHPSSCSPDSLCVLLQVGSGVNFEQISGWTISS</sequence>
<feature type="compositionally biased region" description="Pro residues" evidence="1">
    <location>
        <begin position="75"/>
        <end position="89"/>
    </location>
</feature>